<dbReference type="InterPro" id="IPR006797">
    <property type="entry name" value="PRELI/MSF1_dom"/>
</dbReference>
<evidence type="ECO:0000259" key="1">
    <source>
        <dbReference type="PROSITE" id="PS50904"/>
    </source>
</evidence>
<dbReference type="OrthoDB" id="341300at2759"/>
<accession>W7HX60</accession>
<organism evidence="2 3">
    <name type="scientific">Drechslerella stenobrocha 248</name>
    <dbReference type="NCBI Taxonomy" id="1043628"/>
    <lineage>
        <taxon>Eukaryota</taxon>
        <taxon>Fungi</taxon>
        <taxon>Dikarya</taxon>
        <taxon>Ascomycota</taxon>
        <taxon>Pezizomycotina</taxon>
        <taxon>Orbiliomycetes</taxon>
        <taxon>Orbiliales</taxon>
        <taxon>Orbiliaceae</taxon>
        <taxon>Drechslerella</taxon>
    </lineage>
</organism>
<dbReference type="PROSITE" id="PS50904">
    <property type="entry name" value="PRELI_MSF1"/>
    <property type="match status" value="1"/>
</dbReference>
<keyword evidence="3" id="KW-1185">Reference proteome</keyword>
<dbReference type="EMBL" id="KI966371">
    <property type="protein sequence ID" value="EWC48776.1"/>
    <property type="molecule type" value="Genomic_DNA"/>
</dbReference>
<protein>
    <recommendedName>
        <fullName evidence="1">PRELI/MSF1 domain-containing protein</fullName>
    </recommendedName>
</protein>
<dbReference type="GO" id="GO:0005758">
    <property type="term" value="C:mitochondrial intermembrane space"/>
    <property type="evidence" value="ECO:0007669"/>
    <property type="project" value="InterPro"/>
</dbReference>
<dbReference type="AlphaFoldDB" id="W7HX60"/>
<reference evidence="2 3" key="1">
    <citation type="submission" date="2013-05" db="EMBL/GenBank/DDBJ databases">
        <title>Drechslerella stenobrocha genome reveals carnivorous origination and mechanical trapping mechanism of predatory fungi.</title>
        <authorList>
            <person name="Liu X."/>
            <person name="Zhang W."/>
            <person name="Liu K."/>
        </authorList>
    </citation>
    <scope>NUCLEOTIDE SEQUENCE [LARGE SCALE GENOMIC DNA]</scope>
    <source>
        <strain evidence="2 3">248</strain>
    </source>
</reference>
<evidence type="ECO:0000313" key="3">
    <source>
        <dbReference type="Proteomes" id="UP000024837"/>
    </source>
</evidence>
<dbReference type="Proteomes" id="UP000024837">
    <property type="component" value="Unassembled WGS sequence"/>
</dbReference>
<sequence length="251" mass="28273">MVKIYENGFSYDYTWHAVTLAYFLRYPNPYSTHVLSTDVISRHIDDTGCLHTTRIHHKRGKLPATLTRFIPSISDSYILETSKVNPHTMTMETETRNLDHTSILSVVEQQTYIPSDEGSSTRVKTTVRFDSRFGNRRTQSIAAEVAAAAATNQGEEQPTQERRRLFSFGFGWGKEGVQRTIEQLGARRAVEHLGSSTKGMQLVLNRLRNIGLIGARGVEDVGHDEVGWKAVWSRVREEIPREEGVDPGVGV</sequence>
<name>W7HX60_9PEZI</name>
<dbReference type="PANTHER" id="PTHR11158">
    <property type="entry name" value="MSF1/PX19 RELATED"/>
    <property type="match status" value="1"/>
</dbReference>
<dbReference type="InterPro" id="IPR037365">
    <property type="entry name" value="Slowmo/Ups"/>
</dbReference>
<proteinExistence type="predicted"/>
<gene>
    <name evidence="2" type="ORF">DRE_00081</name>
</gene>
<evidence type="ECO:0000313" key="2">
    <source>
        <dbReference type="EMBL" id="EWC48776.1"/>
    </source>
</evidence>
<dbReference type="HOGENOM" id="CLU_067902_0_0_1"/>
<feature type="domain" description="PRELI/MSF1" evidence="1">
    <location>
        <begin position="2"/>
        <end position="189"/>
    </location>
</feature>
<dbReference type="Pfam" id="PF04707">
    <property type="entry name" value="PRELI"/>
    <property type="match status" value="1"/>
</dbReference>